<evidence type="ECO:0000313" key="1">
    <source>
        <dbReference type="Proteomes" id="UP000095280"/>
    </source>
</evidence>
<accession>A0A1I8GJD1</accession>
<protein>
    <submittedName>
        <fullName evidence="2">DUF3506 domain-containing protein</fullName>
    </submittedName>
</protein>
<organism evidence="1 2">
    <name type="scientific">Macrostomum lignano</name>
    <dbReference type="NCBI Taxonomy" id="282301"/>
    <lineage>
        <taxon>Eukaryota</taxon>
        <taxon>Metazoa</taxon>
        <taxon>Spiralia</taxon>
        <taxon>Lophotrochozoa</taxon>
        <taxon>Platyhelminthes</taxon>
        <taxon>Rhabditophora</taxon>
        <taxon>Macrostomorpha</taxon>
        <taxon>Macrostomida</taxon>
        <taxon>Macrostomidae</taxon>
        <taxon>Macrostomum</taxon>
    </lineage>
</organism>
<dbReference type="AlphaFoldDB" id="A0A1I8GJD1"/>
<reference evidence="2" key="1">
    <citation type="submission" date="2016-11" db="UniProtKB">
        <authorList>
            <consortium name="WormBaseParasite"/>
        </authorList>
    </citation>
    <scope>IDENTIFICATION</scope>
</reference>
<keyword evidence="1" id="KW-1185">Reference proteome</keyword>
<dbReference type="WBParaSite" id="maker-uti_cns_0002044-snap-gene-0.11-mRNA-1">
    <property type="protein sequence ID" value="maker-uti_cns_0002044-snap-gene-0.11-mRNA-1"/>
    <property type="gene ID" value="maker-uti_cns_0002044-snap-gene-0.11"/>
</dbReference>
<proteinExistence type="predicted"/>
<sequence length="129" mass="14802">GILGSFKQKIANLSFFSTIFRIRRRQQDTSEENKILKKVLVNEILAPFDVAAASIGEFPIRRSRVLSTWQSSFDDGPTCFYNRSRADEESVLKDKTFSYRFFHSKGQSSADGGFHWFSVQLNEPVLIRS</sequence>
<dbReference type="Proteomes" id="UP000095280">
    <property type="component" value="Unplaced"/>
</dbReference>
<name>A0A1I8GJD1_9PLAT</name>
<evidence type="ECO:0000313" key="2">
    <source>
        <dbReference type="WBParaSite" id="maker-uti_cns_0002044-snap-gene-0.11-mRNA-1"/>
    </source>
</evidence>